<proteinExistence type="predicted"/>
<sequence length="155" mass="16946">MSSPPSDTTSQPPLPDSALAALDDASRAVTDAVRASFIPSENVDVDPATATVVANVALPRVQSSLRRPLHCCRRVHHAHVIRLLRRLIWLYNSVTLHFVPLLCSIYLDVVTLHFGVHLDVVDYRHHVAADHDLASSVPGDIVCRRPGPAACGYYN</sequence>
<evidence type="ECO:0000256" key="1">
    <source>
        <dbReference type="SAM" id="Phobius"/>
    </source>
</evidence>
<reference evidence="2" key="1">
    <citation type="submission" date="2015-04" db="UniProtKB">
        <authorList>
            <consortium name="EnsemblPlants"/>
        </authorList>
    </citation>
    <scope>IDENTIFICATION</scope>
</reference>
<keyword evidence="1" id="KW-0812">Transmembrane</keyword>
<dbReference type="Proteomes" id="UP000008021">
    <property type="component" value="Chromosome 1"/>
</dbReference>
<reference evidence="2" key="2">
    <citation type="submission" date="2018-05" db="EMBL/GenBank/DDBJ databases">
        <title>OmerRS3 (Oryza meridionalis Reference Sequence Version 3).</title>
        <authorList>
            <person name="Zhang J."/>
            <person name="Kudrna D."/>
            <person name="Lee S."/>
            <person name="Talag J."/>
            <person name="Welchert J."/>
            <person name="Wing R.A."/>
        </authorList>
    </citation>
    <scope>NUCLEOTIDE SEQUENCE [LARGE SCALE GENOMIC DNA]</scope>
    <source>
        <strain evidence="2">cv. OR44</strain>
    </source>
</reference>
<dbReference type="EnsemblPlants" id="OMERI01G27030.1">
    <property type="protein sequence ID" value="OMERI01G27030.1"/>
    <property type="gene ID" value="OMERI01G27030"/>
</dbReference>
<evidence type="ECO:0000313" key="2">
    <source>
        <dbReference type="EnsemblPlants" id="OMERI01G27030.1"/>
    </source>
</evidence>
<keyword evidence="3" id="KW-1185">Reference proteome</keyword>
<dbReference type="HOGENOM" id="CLU_097336_0_0_1"/>
<name>A0A0E0C7B2_9ORYZ</name>
<keyword evidence="1" id="KW-1133">Transmembrane helix</keyword>
<accession>A0A0E0C7B2</accession>
<dbReference type="STRING" id="40149.A0A0E0C7B2"/>
<dbReference type="Gramene" id="OMERI01G27030.1">
    <property type="protein sequence ID" value="OMERI01G27030.1"/>
    <property type="gene ID" value="OMERI01G27030"/>
</dbReference>
<feature type="transmembrane region" description="Helical" evidence="1">
    <location>
        <begin position="87"/>
        <end position="107"/>
    </location>
</feature>
<organism evidence="2">
    <name type="scientific">Oryza meridionalis</name>
    <dbReference type="NCBI Taxonomy" id="40149"/>
    <lineage>
        <taxon>Eukaryota</taxon>
        <taxon>Viridiplantae</taxon>
        <taxon>Streptophyta</taxon>
        <taxon>Embryophyta</taxon>
        <taxon>Tracheophyta</taxon>
        <taxon>Spermatophyta</taxon>
        <taxon>Magnoliopsida</taxon>
        <taxon>Liliopsida</taxon>
        <taxon>Poales</taxon>
        <taxon>Poaceae</taxon>
        <taxon>BOP clade</taxon>
        <taxon>Oryzoideae</taxon>
        <taxon>Oryzeae</taxon>
        <taxon>Oryzinae</taxon>
        <taxon>Oryza</taxon>
    </lineage>
</organism>
<evidence type="ECO:0000313" key="3">
    <source>
        <dbReference type="Proteomes" id="UP000008021"/>
    </source>
</evidence>
<protein>
    <submittedName>
        <fullName evidence="2">Uncharacterized protein</fullName>
    </submittedName>
</protein>
<keyword evidence="1" id="KW-0472">Membrane</keyword>
<dbReference type="AlphaFoldDB" id="A0A0E0C7B2"/>